<dbReference type="InterPro" id="IPR000792">
    <property type="entry name" value="Tscrpt_reg_LuxR_C"/>
</dbReference>
<dbReference type="AlphaFoldDB" id="A0A1E3S2R8"/>
<keyword evidence="6" id="KW-1185">Reference proteome</keyword>
<name>A0A1E3S2R8_9MYCO</name>
<dbReference type="EMBL" id="MIGZ01000004">
    <property type="protein sequence ID" value="ODQ96364.1"/>
    <property type="molecule type" value="Genomic_DNA"/>
</dbReference>
<keyword evidence="1" id="KW-0805">Transcription regulation</keyword>
<dbReference type="GO" id="GO:0003677">
    <property type="term" value="F:DNA binding"/>
    <property type="evidence" value="ECO:0007669"/>
    <property type="project" value="UniProtKB-KW"/>
</dbReference>
<keyword evidence="2" id="KW-0238">DNA-binding</keyword>
<evidence type="ECO:0000313" key="6">
    <source>
        <dbReference type="Proteomes" id="UP000094243"/>
    </source>
</evidence>
<dbReference type="PROSITE" id="PS50043">
    <property type="entry name" value="HTH_LUXR_2"/>
    <property type="match status" value="1"/>
</dbReference>
<comment type="caution">
    <text evidence="5">The sequence shown here is derived from an EMBL/GenBank/DDBJ whole genome shotgun (WGS) entry which is preliminary data.</text>
</comment>
<dbReference type="PANTHER" id="PTHR44688">
    <property type="entry name" value="DNA-BINDING TRANSCRIPTIONAL ACTIVATOR DEVR_DOSR"/>
    <property type="match status" value="1"/>
</dbReference>
<evidence type="ECO:0000256" key="3">
    <source>
        <dbReference type="ARBA" id="ARBA00023163"/>
    </source>
</evidence>
<reference evidence="6" key="1">
    <citation type="submission" date="2016-09" db="EMBL/GenBank/DDBJ databases">
        <authorList>
            <person name="Greninger A.L."/>
            <person name="Jerome K.R."/>
            <person name="Mcnair B."/>
            <person name="Wallis C."/>
            <person name="Fang F."/>
        </authorList>
    </citation>
    <scope>NUCLEOTIDE SEQUENCE [LARGE SCALE GENOMIC DNA]</scope>
    <source>
        <strain evidence="6">M7</strain>
    </source>
</reference>
<dbReference type="CDD" id="cd06170">
    <property type="entry name" value="LuxR_C_like"/>
    <property type="match status" value="1"/>
</dbReference>
<dbReference type="Gene3D" id="1.10.10.10">
    <property type="entry name" value="Winged helix-like DNA-binding domain superfamily/Winged helix DNA-binding domain"/>
    <property type="match status" value="1"/>
</dbReference>
<evidence type="ECO:0000313" key="5">
    <source>
        <dbReference type="EMBL" id="ODQ96364.1"/>
    </source>
</evidence>
<dbReference type="Proteomes" id="UP000094243">
    <property type="component" value="Unassembled WGS sequence"/>
</dbReference>
<protein>
    <recommendedName>
        <fullName evidence="4">HTH luxR-type domain-containing protein</fullName>
    </recommendedName>
</protein>
<dbReference type="OrthoDB" id="4811808at2"/>
<keyword evidence="3" id="KW-0804">Transcription</keyword>
<evidence type="ECO:0000256" key="2">
    <source>
        <dbReference type="ARBA" id="ARBA00023125"/>
    </source>
</evidence>
<dbReference type="Pfam" id="PF00196">
    <property type="entry name" value="GerE"/>
    <property type="match status" value="1"/>
</dbReference>
<accession>A0A1E3S2R8</accession>
<dbReference type="SMART" id="SM00421">
    <property type="entry name" value="HTH_LUXR"/>
    <property type="match status" value="1"/>
</dbReference>
<feature type="domain" description="HTH luxR-type" evidence="4">
    <location>
        <begin position="114"/>
        <end position="179"/>
    </location>
</feature>
<proteinExistence type="predicted"/>
<dbReference type="SUPFAM" id="SSF46894">
    <property type="entry name" value="C-terminal effector domain of the bipartite response regulators"/>
    <property type="match status" value="1"/>
</dbReference>
<gene>
    <name evidence="5" type="ORF">BHQ17_01440</name>
</gene>
<sequence length="180" mass="19875">MTTVERCSSINTRVEGGTGWVTPNLSCRADVHDIQCDALTALVDHIDNPAVSTIVMADFPFTVLYAAPSTDPTPDGVLLIDKYRQVSERLWNSSKTLIVRRQNAAHSQLDGDDTPVYIEPLTERERQVLSLACQGISARAIGAKLFISERTVESHVSNGYRKLGIRSRIELVRRAPELGL</sequence>
<evidence type="ECO:0000259" key="4">
    <source>
        <dbReference type="PROSITE" id="PS50043"/>
    </source>
</evidence>
<organism evidence="5 6">
    <name type="scientific">Mycolicibacterium holsaticum</name>
    <dbReference type="NCBI Taxonomy" id="152142"/>
    <lineage>
        <taxon>Bacteria</taxon>
        <taxon>Bacillati</taxon>
        <taxon>Actinomycetota</taxon>
        <taxon>Actinomycetes</taxon>
        <taxon>Mycobacteriales</taxon>
        <taxon>Mycobacteriaceae</taxon>
        <taxon>Mycolicibacterium</taxon>
    </lineage>
</organism>
<dbReference type="InterPro" id="IPR016032">
    <property type="entry name" value="Sig_transdc_resp-reg_C-effctor"/>
</dbReference>
<evidence type="ECO:0000256" key="1">
    <source>
        <dbReference type="ARBA" id="ARBA00023015"/>
    </source>
</evidence>
<dbReference type="GO" id="GO:0006355">
    <property type="term" value="P:regulation of DNA-templated transcription"/>
    <property type="evidence" value="ECO:0007669"/>
    <property type="project" value="InterPro"/>
</dbReference>
<dbReference type="InterPro" id="IPR036388">
    <property type="entry name" value="WH-like_DNA-bd_sf"/>
</dbReference>
<dbReference type="PRINTS" id="PR00038">
    <property type="entry name" value="HTHLUXR"/>
</dbReference>
<dbReference type="PANTHER" id="PTHR44688:SF16">
    <property type="entry name" value="DNA-BINDING TRANSCRIPTIONAL ACTIVATOR DEVR_DOSR"/>
    <property type="match status" value="1"/>
</dbReference>
<dbReference type="RefSeq" id="WP_069403441.1">
    <property type="nucleotide sequence ID" value="NZ_MIGZ01000004.1"/>
</dbReference>